<dbReference type="EMBL" id="JAPDDR010000003">
    <property type="protein sequence ID" value="MCW1913142.1"/>
    <property type="molecule type" value="Genomic_DNA"/>
</dbReference>
<dbReference type="Proteomes" id="UP001165653">
    <property type="component" value="Unassembled WGS sequence"/>
</dbReference>
<dbReference type="InterPro" id="IPR001206">
    <property type="entry name" value="Diacylglycerol_kinase_cat_dom"/>
</dbReference>
<evidence type="ECO:0000259" key="1">
    <source>
        <dbReference type="PROSITE" id="PS50146"/>
    </source>
</evidence>
<dbReference type="InterPro" id="IPR050187">
    <property type="entry name" value="Lipid_Phosphate_FormReg"/>
</dbReference>
<dbReference type="PROSITE" id="PS50146">
    <property type="entry name" value="DAGK"/>
    <property type="match status" value="1"/>
</dbReference>
<dbReference type="Pfam" id="PF00781">
    <property type="entry name" value="DAGK_cat"/>
    <property type="match status" value="1"/>
</dbReference>
<name>A0ABT3G0E6_9BACT</name>
<dbReference type="PANTHER" id="PTHR12358">
    <property type="entry name" value="SPHINGOSINE KINASE"/>
    <property type="match status" value="1"/>
</dbReference>
<comment type="caution">
    <text evidence="2">The sequence shown here is derived from an EMBL/GenBank/DDBJ whole genome shotgun (WGS) entry which is preliminary data.</text>
</comment>
<dbReference type="SMART" id="SM00046">
    <property type="entry name" value="DAGKc"/>
    <property type="match status" value="1"/>
</dbReference>
<evidence type="ECO:0000313" key="3">
    <source>
        <dbReference type="Proteomes" id="UP001165653"/>
    </source>
</evidence>
<dbReference type="Gene3D" id="3.40.50.10330">
    <property type="entry name" value="Probable inorganic polyphosphate/atp-NAD kinase, domain 1"/>
    <property type="match status" value="1"/>
</dbReference>
<dbReference type="RefSeq" id="WP_264512298.1">
    <property type="nucleotide sequence ID" value="NZ_JAPDDR010000003.1"/>
</dbReference>
<proteinExistence type="predicted"/>
<organism evidence="2 3">
    <name type="scientific">Luteolibacter rhizosphaerae</name>
    <dbReference type="NCBI Taxonomy" id="2989719"/>
    <lineage>
        <taxon>Bacteria</taxon>
        <taxon>Pseudomonadati</taxon>
        <taxon>Verrucomicrobiota</taxon>
        <taxon>Verrucomicrobiia</taxon>
        <taxon>Verrucomicrobiales</taxon>
        <taxon>Verrucomicrobiaceae</taxon>
        <taxon>Luteolibacter</taxon>
    </lineage>
</organism>
<gene>
    <name evidence="2" type="ORF">OJ996_06140</name>
</gene>
<feature type="domain" description="DAGKc" evidence="1">
    <location>
        <begin position="1"/>
        <end position="132"/>
    </location>
</feature>
<dbReference type="InterPro" id="IPR017438">
    <property type="entry name" value="ATP-NAD_kinase_N"/>
</dbReference>
<protein>
    <submittedName>
        <fullName evidence="2">Diacylglycerol kinase family protein</fullName>
    </submittedName>
</protein>
<keyword evidence="2" id="KW-0808">Transferase</keyword>
<dbReference type="InterPro" id="IPR016064">
    <property type="entry name" value="NAD/diacylglycerol_kinase_sf"/>
</dbReference>
<dbReference type="SUPFAM" id="SSF111331">
    <property type="entry name" value="NAD kinase/diacylglycerol kinase-like"/>
    <property type="match status" value="1"/>
</dbReference>
<dbReference type="GO" id="GO:0016301">
    <property type="term" value="F:kinase activity"/>
    <property type="evidence" value="ECO:0007669"/>
    <property type="project" value="UniProtKB-KW"/>
</dbReference>
<evidence type="ECO:0000313" key="2">
    <source>
        <dbReference type="EMBL" id="MCW1913142.1"/>
    </source>
</evidence>
<keyword evidence="3" id="KW-1185">Reference proteome</keyword>
<accession>A0ABT3G0E6</accession>
<dbReference type="Gene3D" id="2.60.200.40">
    <property type="match status" value="1"/>
</dbReference>
<keyword evidence="2" id="KW-0418">Kinase</keyword>
<sequence length="313" mass="34358">MPCYHLLLNLGSGGNERGLDAREVSQMVEEIFREAGHEMNSTLVEPGGLDHALESASARKPDAIIVAGGDGTVSAAARHLGGTGIALGILPMGTFNLAARDLGVPLEMEEAARFLATAEPHPIDVMDVSGHTCLCTTILGFYPEFAKTFERRDHGGRWWKKSLKLVMGLPKFFARARPLHLAWRGDGGEGTTRTKFCAFVPGRYKAATGIVPARTEFRSGKLTAYVGTQRDARAAMRGMLDYIFGRQEKNPELIIFQSSELELRGGTRRDCVLMLDGEIIRMSFPIKMKIKPEHLRVLTTKENLAEEESEVSA</sequence>
<reference evidence="2" key="1">
    <citation type="submission" date="2022-10" db="EMBL/GenBank/DDBJ databases">
        <title>Luteolibacter sp. GHJ8, whole genome shotgun sequencing project.</title>
        <authorList>
            <person name="Zhao G."/>
            <person name="Shen L."/>
        </authorList>
    </citation>
    <scope>NUCLEOTIDE SEQUENCE</scope>
    <source>
        <strain evidence="2">GHJ8</strain>
    </source>
</reference>
<dbReference type="PANTHER" id="PTHR12358:SF54">
    <property type="entry name" value="SPHINGOSINE KINASE RELATED PROTEIN"/>
    <property type="match status" value="1"/>
</dbReference>